<evidence type="ECO:0000313" key="7">
    <source>
        <dbReference type="EMBL" id="RRR69836.1"/>
    </source>
</evidence>
<accession>A0A426TWF4</accession>
<dbReference type="Proteomes" id="UP000280307">
    <property type="component" value="Unassembled WGS sequence"/>
</dbReference>
<comment type="caution">
    <text evidence="7">The sequence shown here is derived from an EMBL/GenBank/DDBJ whole genome shotgun (WGS) entry which is preliminary data.</text>
</comment>
<comment type="function">
    <text evidence="1">This subunit may be involved in monitoring complementarity of crRNA and target RNA.</text>
</comment>
<comment type="similarity">
    <text evidence="2">Belongs to the CRISPR-associated Csm2 family.</text>
</comment>
<sequence>MTNPRKPMTAGEQFAQRLVSGKTLELIITGNSSESIQALTQAAEQIGSELARNVTTSQIRNIFGTVRMIEQDVKGLSEDAPLPIQVQRSLQMLRPKLAYQYGRVQGHDDAPKKQAMGALNAILSDAIGLVGTRVQNFRNFMDFFEAILAYHRRFGGSNN</sequence>
<protein>
    <recommendedName>
        <fullName evidence="3">CRISPR system Cms protein Csm2</fullName>
    </recommendedName>
    <alternativeName>
        <fullName evidence="6">CRISPR type III A-associated protein Csm2</fullName>
    </alternativeName>
</protein>
<evidence type="ECO:0000256" key="4">
    <source>
        <dbReference type="ARBA" id="ARBA00022884"/>
    </source>
</evidence>
<evidence type="ECO:0000313" key="8">
    <source>
        <dbReference type="Proteomes" id="UP000280307"/>
    </source>
</evidence>
<gene>
    <name evidence="7" type="primary">csm2</name>
    <name evidence="7" type="ORF">EI684_14545</name>
</gene>
<evidence type="ECO:0000256" key="2">
    <source>
        <dbReference type="ARBA" id="ARBA00006896"/>
    </source>
</evidence>
<dbReference type="AlphaFoldDB" id="A0A426TWF4"/>
<evidence type="ECO:0000256" key="5">
    <source>
        <dbReference type="ARBA" id="ARBA00023118"/>
    </source>
</evidence>
<evidence type="ECO:0000256" key="1">
    <source>
        <dbReference type="ARBA" id="ARBA00003640"/>
    </source>
</evidence>
<dbReference type="GO" id="GO:0051607">
    <property type="term" value="P:defense response to virus"/>
    <property type="evidence" value="ECO:0007669"/>
    <property type="project" value="UniProtKB-KW"/>
</dbReference>
<dbReference type="CDD" id="cd09647">
    <property type="entry name" value="Csm2_III-A"/>
    <property type="match status" value="1"/>
</dbReference>
<evidence type="ECO:0000256" key="3">
    <source>
        <dbReference type="ARBA" id="ARBA00016118"/>
    </source>
</evidence>
<keyword evidence="4" id="KW-0694">RNA-binding</keyword>
<evidence type="ECO:0000256" key="6">
    <source>
        <dbReference type="ARBA" id="ARBA00031723"/>
    </source>
</evidence>
<dbReference type="NCBIfam" id="TIGR01870">
    <property type="entry name" value="cas_TM1810_Csm2"/>
    <property type="match status" value="1"/>
</dbReference>
<dbReference type="GO" id="GO:0003723">
    <property type="term" value="F:RNA binding"/>
    <property type="evidence" value="ECO:0007669"/>
    <property type="project" value="UniProtKB-KW"/>
</dbReference>
<name>A0A426TWF4_9CHLR</name>
<organism evidence="7 8">
    <name type="scientific">Candidatus Viridilinea halotolerans</name>
    <dbReference type="NCBI Taxonomy" id="2491704"/>
    <lineage>
        <taxon>Bacteria</taxon>
        <taxon>Bacillati</taxon>
        <taxon>Chloroflexota</taxon>
        <taxon>Chloroflexia</taxon>
        <taxon>Chloroflexales</taxon>
        <taxon>Chloroflexineae</taxon>
        <taxon>Oscillochloridaceae</taxon>
        <taxon>Candidatus Viridilinea</taxon>
    </lineage>
</organism>
<dbReference type="EMBL" id="RSAS01000581">
    <property type="protein sequence ID" value="RRR69836.1"/>
    <property type="molecule type" value="Genomic_DNA"/>
</dbReference>
<proteinExistence type="inferred from homology"/>
<dbReference type="InterPro" id="IPR010149">
    <property type="entry name" value="CRISPR-assoc_prot_Csm2_III-A"/>
</dbReference>
<dbReference type="Pfam" id="PF03750">
    <property type="entry name" value="Csm2_III-A"/>
    <property type="match status" value="1"/>
</dbReference>
<reference evidence="7 8" key="1">
    <citation type="submission" date="2018-12" db="EMBL/GenBank/DDBJ databases">
        <title>Genome Sequence of Candidatus Viridilinea halotolerans isolated from saline sulfide-rich spring.</title>
        <authorList>
            <person name="Grouzdev D.S."/>
            <person name="Burganskaya E.I."/>
            <person name="Krutkina M.S."/>
            <person name="Sukhacheva M.V."/>
            <person name="Gorlenko V.M."/>
        </authorList>
    </citation>
    <scope>NUCLEOTIDE SEQUENCE [LARGE SCALE GENOMIC DNA]</scope>
    <source>
        <strain evidence="7">Chok-6</strain>
    </source>
</reference>
<keyword evidence="5" id="KW-0051">Antiviral defense</keyword>